<dbReference type="Pfam" id="PF00072">
    <property type="entry name" value="Response_reg"/>
    <property type="match status" value="1"/>
</dbReference>
<keyword evidence="2" id="KW-0067">ATP-binding</keyword>
<dbReference type="FunFam" id="3.40.50.300:FF:000006">
    <property type="entry name" value="DNA-binding transcriptional regulator NtrC"/>
    <property type="match status" value="1"/>
</dbReference>
<feature type="domain" description="Sigma-54 factor interaction" evidence="8">
    <location>
        <begin position="141"/>
        <end position="370"/>
    </location>
</feature>
<dbReference type="InterPro" id="IPR058031">
    <property type="entry name" value="AAA_lid_NorR"/>
</dbReference>
<comment type="caution">
    <text evidence="10">The sequence shown here is derived from an EMBL/GenBank/DDBJ whole genome shotgun (WGS) entry which is preliminary data.</text>
</comment>
<proteinExistence type="predicted"/>
<dbReference type="FunFam" id="1.10.8.60:FF:000014">
    <property type="entry name" value="DNA-binding transcriptional regulator NtrC"/>
    <property type="match status" value="1"/>
</dbReference>
<dbReference type="SUPFAM" id="SSF52540">
    <property type="entry name" value="P-loop containing nucleoside triphosphate hydrolases"/>
    <property type="match status" value="1"/>
</dbReference>
<keyword evidence="3" id="KW-0805">Transcription regulation</keyword>
<dbReference type="Gene3D" id="3.40.50.300">
    <property type="entry name" value="P-loop containing nucleotide triphosphate hydrolases"/>
    <property type="match status" value="1"/>
</dbReference>
<keyword evidence="5" id="KW-0010">Activator</keyword>
<dbReference type="PROSITE" id="PS00676">
    <property type="entry name" value="SIGMA54_INTERACT_2"/>
    <property type="match status" value="1"/>
</dbReference>
<evidence type="ECO:0000256" key="1">
    <source>
        <dbReference type="ARBA" id="ARBA00022741"/>
    </source>
</evidence>
<evidence type="ECO:0000256" key="6">
    <source>
        <dbReference type="ARBA" id="ARBA00023163"/>
    </source>
</evidence>
<evidence type="ECO:0000256" key="4">
    <source>
        <dbReference type="ARBA" id="ARBA00023125"/>
    </source>
</evidence>
<evidence type="ECO:0000256" key="5">
    <source>
        <dbReference type="ARBA" id="ARBA00023159"/>
    </source>
</evidence>
<dbReference type="PROSITE" id="PS50110">
    <property type="entry name" value="RESPONSE_REGULATORY"/>
    <property type="match status" value="1"/>
</dbReference>
<dbReference type="GO" id="GO:0043565">
    <property type="term" value="F:sequence-specific DNA binding"/>
    <property type="evidence" value="ECO:0007669"/>
    <property type="project" value="InterPro"/>
</dbReference>
<dbReference type="GO" id="GO:0005524">
    <property type="term" value="F:ATP binding"/>
    <property type="evidence" value="ECO:0007669"/>
    <property type="project" value="UniProtKB-KW"/>
</dbReference>
<dbReference type="InterPro" id="IPR009057">
    <property type="entry name" value="Homeodomain-like_sf"/>
</dbReference>
<dbReference type="AlphaFoldDB" id="A0A1A9LAV1"/>
<dbReference type="Gene3D" id="3.40.50.2300">
    <property type="match status" value="1"/>
</dbReference>
<dbReference type="PROSITE" id="PS00688">
    <property type="entry name" value="SIGMA54_INTERACT_3"/>
    <property type="match status" value="1"/>
</dbReference>
<dbReference type="SMART" id="SM00382">
    <property type="entry name" value="AAA"/>
    <property type="match status" value="1"/>
</dbReference>
<dbReference type="PRINTS" id="PR01590">
    <property type="entry name" value="HTHFIS"/>
</dbReference>
<dbReference type="PROSITE" id="PS00675">
    <property type="entry name" value="SIGMA54_INTERACT_1"/>
    <property type="match status" value="1"/>
</dbReference>
<evidence type="ECO:0000313" key="11">
    <source>
        <dbReference type="Proteomes" id="UP000077552"/>
    </source>
</evidence>
<keyword evidence="1" id="KW-0547">Nucleotide-binding</keyword>
<dbReference type="PANTHER" id="PTHR32071:SF119">
    <property type="entry name" value="SIGMA L-DEPENDENT TRANSCRIPTIONAL REGULATOR YPLP-RELATED"/>
    <property type="match status" value="1"/>
</dbReference>
<dbReference type="InterPro" id="IPR027417">
    <property type="entry name" value="P-loop_NTPase"/>
</dbReference>
<gene>
    <name evidence="10" type="ORF">A7A78_05735</name>
</gene>
<keyword evidence="4" id="KW-0238">DNA-binding</keyword>
<dbReference type="Gene3D" id="1.10.8.60">
    <property type="match status" value="1"/>
</dbReference>
<dbReference type="GO" id="GO:0006355">
    <property type="term" value="P:regulation of DNA-templated transcription"/>
    <property type="evidence" value="ECO:0007669"/>
    <property type="project" value="InterPro"/>
</dbReference>
<dbReference type="InterPro" id="IPR025943">
    <property type="entry name" value="Sigma_54_int_dom_ATP-bd_2"/>
</dbReference>
<dbReference type="OrthoDB" id="5401077at2"/>
<dbReference type="SUPFAM" id="SSF52172">
    <property type="entry name" value="CheY-like"/>
    <property type="match status" value="1"/>
</dbReference>
<dbReference type="InterPro" id="IPR025662">
    <property type="entry name" value="Sigma_54_int_dom_ATP-bd_1"/>
</dbReference>
<dbReference type="STRING" id="1385699.A7A78_05735"/>
<protein>
    <submittedName>
        <fullName evidence="10">Sigma-54-dependent Fis family transcriptional regulator</fullName>
    </submittedName>
</protein>
<dbReference type="SUPFAM" id="SSF46689">
    <property type="entry name" value="Homeodomain-like"/>
    <property type="match status" value="1"/>
</dbReference>
<evidence type="ECO:0000256" key="7">
    <source>
        <dbReference type="PROSITE-ProRule" id="PRU00169"/>
    </source>
</evidence>
<evidence type="ECO:0000259" key="8">
    <source>
        <dbReference type="PROSITE" id="PS50045"/>
    </source>
</evidence>
<dbReference type="SMART" id="SM00448">
    <property type="entry name" value="REC"/>
    <property type="match status" value="1"/>
</dbReference>
<dbReference type="Pfam" id="PF25601">
    <property type="entry name" value="AAA_lid_14"/>
    <property type="match status" value="1"/>
</dbReference>
<evidence type="ECO:0000313" key="10">
    <source>
        <dbReference type="EMBL" id="OAD90418.1"/>
    </source>
</evidence>
<dbReference type="RefSeq" id="WP_068762736.1">
    <property type="nucleotide sequence ID" value="NZ_LXIE01000045.1"/>
</dbReference>
<dbReference type="EMBL" id="LXIE01000045">
    <property type="protein sequence ID" value="OAD90418.1"/>
    <property type="molecule type" value="Genomic_DNA"/>
</dbReference>
<sequence length="438" mass="49670">MLQKENILIVDDDINILELLQRHLHSLDYHTYKAISVKEAVTILRDTEIDLLITDLKMPEVDGFQLIQFASEHYPNMPKLVVTGYPSVQDALSAIKSGAVDYLVKPFTKEELKQGVLKSLSTKTKRKTAIETSDVKKYNEIIGESEAIKNVTQIIERVKDNKATIFISGESGTGKELVARSIHYNGKFSRAPFIAVNCGGIPENLLESELFGYVKGAFTGANDNREGFFQAAEGGTIFLDEIGNASLSVQSRLLRVLQEKEVVKVGSRKTEKIDVRVIAATNSNLKEMIAKETFREDLFYRLTVVEIDVPPLRERKEDIPLLADKFLFKYGNEYKDRYITIDTEAQALLQRYDWPGNIRELENVIQRAVIMCDRTIGIKDLPETLKYQINFPEDGLLSLKEMEKKYIQKVLAATDNNQTKAAEILKIDRKTLRGKTKE</sequence>
<evidence type="ECO:0000256" key="3">
    <source>
        <dbReference type="ARBA" id="ARBA00023015"/>
    </source>
</evidence>
<evidence type="ECO:0000256" key="2">
    <source>
        <dbReference type="ARBA" id="ARBA00022840"/>
    </source>
</evidence>
<feature type="domain" description="Response regulatory" evidence="9">
    <location>
        <begin position="6"/>
        <end position="120"/>
    </location>
</feature>
<reference evidence="10 11" key="1">
    <citation type="submission" date="2016-05" db="EMBL/GenBank/DDBJ databases">
        <title>Genome sequencing of Vitellibacter soesokkakensis RSSK-12.</title>
        <authorList>
            <person name="Thevarajoo S."/>
            <person name="Selvaratnam C."/>
            <person name="Goh K.M."/>
            <person name="Chan K.-G."/>
            <person name="Chong C.S."/>
        </authorList>
    </citation>
    <scope>NUCLEOTIDE SEQUENCE [LARGE SCALE GENOMIC DNA]</scope>
    <source>
        <strain evidence="10 11">RSSK-12</strain>
    </source>
</reference>
<dbReference type="InterPro" id="IPR002078">
    <property type="entry name" value="Sigma_54_int"/>
</dbReference>
<dbReference type="GO" id="GO:0000160">
    <property type="term" value="P:phosphorelay signal transduction system"/>
    <property type="evidence" value="ECO:0007669"/>
    <property type="project" value="InterPro"/>
</dbReference>
<organism evidence="10 11">
    <name type="scientific">Aequorivita soesokkakensis</name>
    <dbReference type="NCBI Taxonomy" id="1385699"/>
    <lineage>
        <taxon>Bacteria</taxon>
        <taxon>Pseudomonadati</taxon>
        <taxon>Bacteroidota</taxon>
        <taxon>Flavobacteriia</taxon>
        <taxon>Flavobacteriales</taxon>
        <taxon>Flavobacteriaceae</taxon>
        <taxon>Aequorivita</taxon>
    </lineage>
</organism>
<dbReference type="InterPro" id="IPR002197">
    <property type="entry name" value="HTH_Fis"/>
</dbReference>
<accession>A0A1A9LAV1</accession>
<dbReference type="CDD" id="cd00009">
    <property type="entry name" value="AAA"/>
    <property type="match status" value="1"/>
</dbReference>
<dbReference type="PROSITE" id="PS50045">
    <property type="entry name" value="SIGMA54_INTERACT_4"/>
    <property type="match status" value="1"/>
</dbReference>
<keyword evidence="7" id="KW-0597">Phosphoprotein</keyword>
<dbReference type="Pfam" id="PF00158">
    <property type="entry name" value="Sigma54_activat"/>
    <property type="match status" value="1"/>
</dbReference>
<name>A0A1A9LAV1_9FLAO</name>
<dbReference type="Gene3D" id="1.10.10.60">
    <property type="entry name" value="Homeodomain-like"/>
    <property type="match status" value="1"/>
</dbReference>
<dbReference type="InterPro" id="IPR003593">
    <property type="entry name" value="AAA+_ATPase"/>
</dbReference>
<evidence type="ECO:0000259" key="9">
    <source>
        <dbReference type="PROSITE" id="PS50110"/>
    </source>
</evidence>
<dbReference type="Pfam" id="PF02954">
    <property type="entry name" value="HTH_8"/>
    <property type="match status" value="1"/>
</dbReference>
<dbReference type="InterPro" id="IPR011006">
    <property type="entry name" value="CheY-like_superfamily"/>
</dbReference>
<dbReference type="Proteomes" id="UP000077552">
    <property type="component" value="Unassembled WGS sequence"/>
</dbReference>
<dbReference type="InterPro" id="IPR025944">
    <property type="entry name" value="Sigma_54_int_dom_CS"/>
</dbReference>
<dbReference type="PANTHER" id="PTHR32071">
    <property type="entry name" value="TRANSCRIPTIONAL REGULATORY PROTEIN"/>
    <property type="match status" value="1"/>
</dbReference>
<keyword evidence="11" id="KW-1185">Reference proteome</keyword>
<dbReference type="InterPro" id="IPR001789">
    <property type="entry name" value="Sig_transdc_resp-reg_receiver"/>
</dbReference>
<keyword evidence="6" id="KW-0804">Transcription</keyword>
<feature type="modified residue" description="4-aspartylphosphate" evidence="7">
    <location>
        <position position="55"/>
    </location>
</feature>